<protein>
    <submittedName>
        <fullName evidence="2">Polymer-forming cytoskeletal protein</fullName>
    </submittedName>
</protein>
<gene>
    <name evidence="2" type="ORF">DDY73_10070</name>
</gene>
<evidence type="ECO:0000313" key="2">
    <source>
        <dbReference type="EMBL" id="HBJ09336.1"/>
    </source>
</evidence>
<dbReference type="RefSeq" id="WP_009318789.1">
    <property type="nucleotide sequence ID" value="NZ_AP028032.1"/>
</dbReference>
<evidence type="ECO:0000256" key="1">
    <source>
        <dbReference type="ARBA" id="ARBA00044755"/>
    </source>
</evidence>
<dbReference type="InterPro" id="IPR007607">
    <property type="entry name" value="BacA/B"/>
</dbReference>
<dbReference type="PANTHER" id="PTHR35024:SF4">
    <property type="entry name" value="POLYMER-FORMING CYTOSKELETAL PROTEIN"/>
    <property type="match status" value="1"/>
</dbReference>
<dbReference type="EMBL" id="DNWC01000132">
    <property type="protein sequence ID" value="HBJ09336.1"/>
    <property type="molecule type" value="Genomic_DNA"/>
</dbReference>
<dbReference type="GeneID" id="92928315"/>
<comment type="caution">
    <text evidence="2">The sequence shown here is derived from an EMBL/GenBank/DDBJ whole genome shotgun (WGS) entry which is preliminary data.</text>
</comment>
<name>A0A316R436_9BACT</name>
<sequence>MAKENQPTGMAHSALTVETTVTGNISASTDIRIDGILQGNLDCQGKVIIGEQGRVQGDIKAVNAEIMGTVCGNIVVADTLVLKSSSFLEGNITVTTLVIEPNAHLNGQCSMRTFQQ</sequence>
<comment type="similarity">
    <text evidence="1">Belongs to the bactofilin family.</text>
</comment>
<proteinExistence type="inferred from homology"/>
<dbReference type="Proteomes" id="UP000262954">
    <property type="component" value="Unassembled WGS sequence"/>
</dbReference>
<reference evidence="2 3" key="1">
    <citation type="journal article" date="2018" name="Nat. Biotechnol.">
        <title>A standardized bacterial taxonomy based on genome phylogeny substantially revises the tree of life.</title>
        <authorList>
            <person name="Parks D.H."/>
            <person name="Chuvochina M."/>
            <person name="Waite D.W."/>
            <person name="Rinke C."/>
            <person name="Skarshewski A."/>
            <person name="Chaumeil P.A."/>
            <person name="Hugenholtz P."/>
        </authorList>
    </citation>
    <scope>NUCLEOTIDE SEQUENCE [LARGE SCALE GENOMIC DNA]</scope>
    <source>
        <strain evidence="2">UBA11482</strain>
    </source>
</reference>
<organism evidence="2 3">
    <name type="scientific">Coprobacter fastidiosus</name>
    <dbReference type="NCBI Taxonomy" id="1099853"/>
    <lineage>
        <taxon>Bacteria</taxon>
        <taxon>Pseudomonadati</taxon>
        <taxon>Bacteroidota</taxon>
        <taxon>Bacteroidia</taxon>
        <taxon>Bacteroidales</taxon>
        <taxon>Barnesiellaceae</taxon>
        <taxon>Coprobacter</taxon>
    </lineage>
</organism>
<dbReference type="Pfam" id="PF04519">
    <property type="entry name" value="Bactofilin"/>
    <property type="match status" value="1"/>
</dbReference>
<dbReference type="AlphaFoldDB" id="A0A316R436"/>
<evidence type="ECO:0000313" key="3">
    <source>
        <dbReference type="Proteomes" id="UP000262954"/>
    </source>
</evidence>
<dbReference type="PANTHER" id="PTHR35024">
    <property type="entry name" value="HYPOTHETICAL CYTOSOLIC PROTEIN"/>
    <property type="match status" value="1"/>
</dbReference>
<accession>A0A316R436</accession>